<dbReference type="CDD" id="cd04730">
    <property type="entry name" value="NPD_like"/>
    <property type="match status" value="1"/>
</dbReference>
<proteinExistence type="predicted"/>
<evidence type="ECO:0000313" key="4">
    <source>
        <dbReference type="EMBL" id="ETW78949.1"/>
    </source>
</evidence>
<dbReference type="Proteomes" id="UP000030671">
    <property type="component" value="Unassembled WGS sequence"/>
</dbReference>
<dbReference type="InterPro" id="IPR004136">
    <property type="entry name" value="NMO"/>
</dbReference>
<dbReference type="HOGENOM" id="CLU_038732_9_1_1"/>
<keyword evidence="1" id="KW-0285">Flavoprotein</keyword>
<dbReference type="Gene3D" id="3.20.20.70">
    <property type="entry name" value="Aldolase class I"/>
    <property type="match status" value="1"/>
</dbReference>
<dbReference type="AlphaFoldDB" id="W4JZP7"/>
<dbReference type="Pfam" id="PF03060">
    <property type="entry name" value="NMO"/>
    <property type="match status" value="2"/>
</dbReference>
<organism evidence="4 5">
    <name type="scientific">Heterobasidion irregulare (strain TC 32-1)</name>
    <dbReference type="NCBI Taxonomy" id="747525"/>
    <lineage>
        <taxon>Eukaryota</taxon>
        <taxon>Fungi</taxon>
        <taxon>Dikarya</taxon>
        <taxon>Basidiomycota</taxon>
        <taxon>Agaricomycotina</taxon>
        <taxon>Agaricomycetes</taxon>
        <taxon>Russulales</taxon>
        <taxon>Bondarzewiaceae</taxon>
        <taxon>Heterobasidion</taxon>
        <taxon>Heterobasidion annosum species complex</taxon>
    </lineage>
</organism>
<dbReference type="SUPFAM" id="SSF51412">
    <property type="entry name" value="Inosine monophosphate dehydrogenase (IMPDH)"/>
    <property type="match status" value="1"/>
</dbReference>
<dbReference type="EMBL" id="KI925461">
    <property type="protein sequence ID" value="ETW78949.1"/>
    <property type="molecule type" value="Genomic_DNA"/>
</dbReference>
<evidence type="ECO:0000256" key="3">
    <source>
        <dbReference type="ARBA" id="ARBA00023002"/>
    </source>
</evidence>
<evidence type="ECO:0000313" key="5">
    <source>
        <dbReference type="Proteomes" id="UP000030671"/>
    </source>
</evidence>
<dbReference type="RefSeq" id="XP_009549233.1">
    <property type="nucleotide sequence ID" value="XM_009550938.1"/>
</dbReference>
<dbReference type="eggNOG" id="ENOG502RHJM">
    <property type="taxonomic scope" value="Eukaryota"/>
</dbReference>
<dbReference type="GeneID" id="20673632"/>
<accession>W4JZP7</accession>
<keyword evidence="3" id="KW-0560">Oxidoreductase</keyword>
<dbReference type="InParanoid" id="W4JZP7"/>
<dbReference type="GO" id="GO:0018580">
    <property type="term" value="F:nitronate monooxygenase activity"/>
    <property type="evidence" value="ECO:0007669"/>
    <property type="project" value="InterPro"/>
</dbReference>
<dbReference type="STRING" id="747525.W4JZP7"/>
<dbReference type="KEGG" id="hir:HETIRDRAFT_420140"/>
<dbReference type="OrthoDB" id="2349068at2759"/>
<keyword evidence="5" id="KW-1185">Reference proteome</keyword>
<dbReference type="PANTHER" id="PTHR32332">
    <property type="entry name" value="2-NITROPROPANE DIOXYGENASE"/>
    <property type="match status" value="1"/>
</dbReference>
<protein>
    <recommendedName>
        <fullName evidence="6">Nitronate monooxygenase domain-containing protein</fullName>
    </recommendedName>
</protein>
<evidence type="ECO:0000256" key="2">
    <source>
        <dbReference type="ARBA" id="ARBA00022643"/>
    </source>
</evidence>
<evidence type="ECO:0008006" key="6">
    <source>
        <dbReference type="Google" id="ProtNLM"/>
    </source>
</evidence>
<gene>
    <name evidence="4" type="ORF">HETIRDRAFT_420140</name>
</gene>
<sequence>MAAVNTPITRLLGIRTPVVLAPMAFASGGALASEVALAGGFGFIGSGYTTLENFRSQIALVRSLLNLPSGPLPIGASFLGWVLDRPESKSVEILHEALNIGVRAIWLSFGNDLGHWVDVVRSHDQKAGRDSKTLIFIQVNSAEQALTAVRDWKADVLIAQGIEAGGHGSASAPPLLTLIPSVLSVLPHQNPPPLLAAGGVTNGAQLAACIALGTAGAVIGTRFLLTPESQYSDAQKAALIAAKTGDTARSMVFDILRGTTGWPDGIDGRCLRIPSVQEFEDKVKIEDIQRRFDEGASKGDPKSMVIWAGTGVGLIDEIKPAKAIVEELHASLIERLQAASSLV</sequence>
<reference evidence="4 5" key="1">
    <citation type="journal article" date="2012" name="New Phytol.">
        <title>Insight into trade-off between wood decay and parasitism from the genome of a fungal forest pathogen.</title>
        <authorList>
            <person name="Olson A."/>
            <person name="Aerts A."/>
            <person name="Asiegbu F."/>
            <person name="Belbahri L."/>
            <person name="Bouzid O."/>
            <person name="Broberg A."/>
            <person name="Canback B."/>
            <person name="Coutinho P.M."/>
            <person name="Cullen D."/>
            <person name="Dalman K."/>
            <person name="Deflorio G."/>
            <person name="van Diepen L.T."/>
            <person name="Dunand C."/>
            <person name="Duplessis S."/>
            <person name="Durling M."/>
            <person name="Gonthier P."/>
            <person name="Grimwood J."/>
            <person name="Fossdal C.G."/>
            <person name="Hansson D."/>
            <person name="Henrissat B."/>
            <person name="Hietala A."/>
            <person name="Himmelstrand K."/>
            <person name="Hoffmeister D."/>
            <person name="Hogberg N."/>
            <person name="James T.Y."/>
            <person name="Karlsson M."/>
            <person name="Kohler A."/>
            <person name="Kues U."/>
            <person name="Lee Y.H."/>
            <person name="Lin Y.C."/>
            <person name="Lind M."/>
            <person name="Lindquist E."/>
            <person name="Lombard V."/>
            <person name="Lucas S."/>
            <person name="Lunden K."/>
            <person name="Morin E."/>
            <person name="Murat C."/>
            <person name="Park J."/>
            <person name="Raffaello T."/>
            <person name="Rouze P."/>
            <person name="Salamov A."/>
            <person name="Schmutz J."/>
            <person name="Solheim H."/>
            <person name="Stahlberg J."/>
            <person name="Velez H."/>
            <person name="de Vries R.P."/>
            <person name="Wiebenga A."/>
            <person name="Woodward S."/>
            <person name="Yakovlev I."/>
            <person name="Garbelotto M."/>
            <person name="Martin F."/>
            <person name="Grigoriev I.V."/>
            <person name="Stenlid J."/>
        </authorList>
    </citation>
    <scope>NUCLEOTIDE SEQUENCE [LARGE SCALE GENOMIC DNA]</scope>
    <source>
        <strain evidence="4 5">TC 32-1</strain>
    </source>
</reference>
<evidence type="ECO:0000256" key="1">
    <source>
        <dbReference type="ARBA" id="ARBA00022630"/>
    </source>
</evidence>
<keyword evidence="2" id="KW-0288">FMN</keyword>
<name>W4JZP7_HETIT</name>
<dbReference type="PANTHER" id="PTHR32332:SF31">
    <property type="entry name" value="2-NITROPROPANE DIOXYGENASE FAMILY, PUTATIVE (AFU_ORTHOLOGUE AFUA_2G09850)-RELATED"/>
    <property type="match status" value="1"/>
</dbReference>
<dbReference type="InterPro" id="IPR013785">
    <property type="entry name" value="Aldolase_TIM"/>
</dbReference>